<dbReference type="EMBL" id="CP003282">
    <property type="protein sequence ID" value="AFG37632.1"/>
    <property type="molecule type" value="Genomic_DNA"/>
</dbReference>
<sequence length="158" mass="18225">MYEVSGDLQEIKKALTDLGLERNTRTIQRRILRRLGSKARTVAKRSYRANLGKETGELYRSIRHRLTKKGSVIISPTGGKNLMKGNVLQSGAVIRPTSGEFLTYQINGKWIKSRVSIIRPRNWFYQAVDAFANSAEAQRYIEEQLEREVTRIWERANK</sequence>
<evidence type="ECO:0000313" key="2">
    <source>
        <dbReference type="Proteomes" id="UP000007383"/>
    </source>
</evidence>
<protein>
    <recommendedName>
        <fullName evidence="3">Phage protein, HK97 gp10 family</fullName>
    </recommendedName>
</protein>
<reference evidence="2" key="1">
    <citation type="journal article" date="2013" name="Stand. Genomic Sci.">
        <title>Complete genome sequence of the halophilic bacterium Spirochaeta africana type strain (Z-7692(T)) from the alkaline Lake Magadi in the East African Rift.</title>
        <authorList>
            <person name="Liolos K."/>
            <person name="Abt B."/>
            <person name="Scheuner C."/>
            <person name="Teshima H."/>
            <person name="Held B."/>
            <person name="Lapidus A."/>
            <person name="Nolan M."/>
            <person name="Lucas S."/>
            <person name="Deshpande S."/>
            <person name="Cheng J.F."/>
            <person name="Tapia R."/>
            <person name="Goodwin L.A."/>
            <person name="Pitluck S."/>
            <person name="Pagani I."/>
            <person name="Ivanova N."/>
            <person name="Mavromatis K."/>
            <person name="Mikhailova N."/>
            <person name="Huntemann M."/>
            <person name="Pati A."/>
            <person name="Chen A."/>
            <person name="Palaniappan K."/>
            <person name="Land M."/>
            <person name="Rohde M."/>
            <person name="Tindall B.J."/>
            <person name="Detter J.C."/>
            <person name="Goker M."/>
            <person name="Bristow J."/>
            <person name="Eisen J.A."/>
            <person name="Markowitz V."/>
            <person name="Hugenholtz P."/>
            <person name="Woyke T."/>
            <person name="Klenk H.P."/>
            <person name="Kyrpides N.C."/>
        </authorList>
    </citation>
    <scope>NUCLEOTIDE SEQUENCE</scope>
    <source>
        <strain evidence="2">ATCC 700263 / DSM 8902 / Z-7692</strain>
    </source>
</reference>
<dbReference type="HOGENOM" id="CLU_1668300_0_0_12"/>
<proteinExistence type="predicted"/>
<name>H9UJD9_SPIAZ</name>
<organism evidence="1 2">
    <name type="scientific">Spirochaeta africana (strain ATCC 700263 / DSM 8902 / Z-7692)</name>
    <dbReference type="NCBI Taxonomy" id="889378"/>
    <lineage>
        <taxon>Bacteria</taxon>
        <taxon>Pseudomonadati</taxon>
        <taxon>Spirochaetota</taxon>
        <taxon>Spirochaetia</taxon>
        <taxon>Spirochaetales</taxon>
        <taxon>Spirochaetaceae</taxon>
        <taxon>Spirochaeta</taxon>
    </lineage>
</organism>
<dbReference type="STRING" id="889378.Spiaf_1573"/>
<dbReference type="PATRIC" id="fig|889378.3.peg.1565"/>
<dbReference type="AlphaFoldDB" id="H9UJD9"/>
<gene>
    <name evidence="1" type="ordered locus">Spiaf_1573</name>
</gene>
<evidence type="ECO:0000313" key="1">
    <source>
        <dbReference type="EMBL" id="AFG37632.1"/>
    </source>
</evidence>
<evidence type="ECO:0008006" key="3">
    <source>
        <dbReference type="Google" id="ProtNLM"/>
    </source>
</evidence>
<keyword evidence="2" id="KW-1185">Reference proteome</keyword>
<accession>H9UJD9</accession>
<dbReference type="Proteomes" id="UP000007383">
    <property type="component" value="Chromosome"/>
</dbReference>
<dbReference type="KEGG" id="sfc:Spiaf_1573"/>
<dbReference type="RefSeq" id="WP_014455615.1">
    <property type="nucleotide sequence ID" value="NC_017098.1"/>
</dbReference>